<protein>
    <submittedName>
        <fullName evidence="1">Uncharacterized protein</fullName>
    </submittedName>
</protein>
<accession>A0A219YCA1</accession>
<evidence type="ECO:0000313" key="1">
    <source>
        <dbReference type="EMBL" id="APU01644.1"/>
    </source>
</evidence>
<proteinExistence type="predicted"/>
<sequence length="113" mass="13365">MFSTLVFSLTYGQIHSIKPYLYDLYMGYTHWFTYTDLNGQQRLVIWCYDEYGDLKLVFTDGSEVMILETIKEFVNCGSKYGTGKMLMSIPELYEQMKSDVFFMFCDGRLQEVF</sequence>
<organism evidence="1 2">
    <name type="scientific">Aeromonas phage 65.2</name>
    <dbReference type="NCBI Taxonomy" id="1932896"/>
    <lineage>
        <taxon>Viruses</taxon>
        <taxon>Duplodnaviria</taxon>
        <taxon>Heunggongvirae</taxon>
        <taxon>Uroviricota</taxon>
        <taxon>Caudoviricetes</taxon>
        <taxon>Pantevenvirales</taxon>
        <taxon>Straboviridae</taxon>
        <taxon>Emmerichvirinae</taxon>
        <taxon>Ishigurovirus</taxon>
        <taxon>Ishigurovirus osborne</taxon>
    </lineage>
</organism>
<reference evidence="1 2" key="1">
    <citation type="journal article" date="2017" name="Sci. Rep.">
        <title>Characterization and diversity of phages infecting Aeromonas salmonicida subsp. salmonicida.</title>
        <authorList>
            <person name="Vincent A.T."/>
            <person name="Paquet V.E."/>
            <person name="Bernatchez A."/>
            <person name="Tremblay D.M."/>
            <person name="Moineau S."/>
            <person name="Charette S.J."/>
        </authorList>
    </citation>
    <scope>NUCLEOTIDE SEQUENCE [LARGE SCALE GENOMIC DNA]</scope>
</reference>
<evidence type="ECO:0000313" key="2">
    <source>
        <dbReference type="Proteomes" id="UP000225215"/>
    </source>
</evidence>
<dbReference type="Proteomes" id="UP000225215">
    <property type="component" value="Segment"/>
</dbReference>
<name>A0A219YCA1_9CAUD</name>
<dbReference type="EMBL" id="KY290955">
    <property type="protein sequence ID" value="APU01644.1"/>
    <property type="molecule type" value="Genomic_DNA"/>
</dbReference>